<comment type="caution">
    <text evidence="3">The sequence shown here is derived from an EMBL/GenBank/DDBJ whole genome shotgun (WGS) entry which is preliminary data.</text>
</comment>
<dbReference type="InterPro" id="IPR000210">
    <property type="entry name" value="BTB/POZ_dom"/>
</dbReference>
<dbReference type="PANTHER" id="PTHR26379:SF492">
    <property type="entry name" value="BTB DOMAIN-CONTAINING PROTEIN"/>
    <property type="match status" value="1"/>
</dbReference>
<name>A0AAD8S1V2_LOLMU</name>
<sequence>MQPTVTFQVGGQKFSAHRWVLAARSPVLKAELVGAMKENSPCTPIEICDMETDVFKSMLHFITDTVPPALETTSNKGAEARGDLVMAGHLLVAADRYDIGRLKLICEQKLCNQIDSNMVATAHQFGFG</sequence>
<keyword evidence="4" id="KW-1185">Reference proteome</keyword>
<dbReference type="Pfam" id="PF00651">
    <property type="entry name" value="BTB"/>
    <property type="match status" value="1"/>
</dbReference>
<proteinExistence type="predicted"/>
<evidence type="ECO:0000259" key="2">
    <source>
        <dbReference type="PROSITE" id="PS50097"/>
    </source>
</evidence>
<evidence type="ECO:0000313" key="4">
    <source>
        <dbReference type="Proteomes" id="UP001231189"/>
    </source>
</evidence>
<gene>
    <name evidence="3" type="ORF">QYE76_061238</name>
</gene>
<protein>
    <recommendedName>
        <fullName evidence="2">BTB domain-containing protein</fullName>
    </recommendedName>
</protein>
<feature type="domain" description="BTB" evidence="2">
    <location>
        <begin position="3"/>
        <end position="62"/>
    </location>
</feature>
<dbReference type="InterPro" id="IPR011333">
    <property type="entry name" value="SKP1/BTB/POZ_sf"/>
</dbReference>
<dbReference type="InterPro" id="IPR045005">
    <property type="entry name" value="BPM1-6"/>
</dbReference>
<evidence type="ECO:0000256" key="1">
    <source>
        <dbReference type="ARBA" id="ARBA00004906"/>
    </source>
</evidence>
<dbReference type="SUPFAM" id="SSF54695">
    <property type="entry name" value="POZ domain"/>
    <property type="match status" value="1"/>
</dbReference>
<evidence type="ECO:0000313" key="3">
    <source>
        <dbReference type="EMBL" id="KAK1643433.1"/>
    </source>
</evidence>
<organism evidence="3 4">
    <name type="scientific">Lolium multiflorum</name>
    <name type="common">Italian ryegrass</name>
    <name type="synonym">Lolium perenne subsp. multiflorum</name>
    <dbReference type="NCBI Taxonomy" id="4521"/>
    <lineage>
        <taxon>Eukaryota</taxon>
        <taxon>Viridiplantae</taxon>
        <taxon>Streptophyta</taxon>
        <taxon>Embryophyta</taxon>
        <taxon>Tracheophyta</taxon>
        <taxon>Spermatophyta</taxon>
        <taxon>Magnoliopsida</taxon>
        <taxon>Liliopsida</taxon>
        <taxon>Poales</taxon>
        <taxon>Poaceae</taxon>
        <taxon>BOP clade</taxon>
        <taxon>Pooideae</taxon>
        <taxon>Poodae</taxon>
        <taxon>Poeae</taxon>
        <taxon>Poeae Chloroplast Group 2 (Poeae type)</taxon>
        <taxon>Loliodinae</taxon>
        <taxon>Loliinae</taxon>
        <taxon>Lolium</taxon>
    </lineage>
</organism>
<dbReference type="PANTHER" id="PTHR26379">
    <property type="entry name" value="BTB/POZ AND MATH DOMAIN-CONTAINING PROTEIN 1"/>
    <property type="match status" value="1"/>
</dbReference>
<dbReference type="SMART" id="SM00225">
    <property type="entry name" value="BTB"/>
    <property type="match status" value="1"/>
</dbReference>
<dbReference type="GO" id="GO:0016567">
    <property type="term" value="P:protein ubiquitination"/>
    <property type="evidence" value="ECO:0007669"/>
    <property type="project" value="InterPro"/>
</dbReference>
<dbReference type="EMBL" id="JAUUTY010000004">
    <property type="protein sequence ID" value="KAK1643433.1"/>
    <property type="molecule type" value="Genomic_DNA"/>
</dbReference>
<accession>A0AAD8S1V2</accession>
<comment type="pathway">
    <text evidence="1">Protein modification; protein ubiquitination.</text>
</comment>
<dbReference type="PROSITE" id="PS50097">
    <property type="entry name" value="BTB"/>
    <property type="match status" value="1"/>
</dbReference>
<dbReference type="AlphaFoldDB" id="A0AAD8S1V2"/>
<reference evidence="3" key="1">
    <citation type="submission" date="2023-07" db="EMBL/GenBank/DDBJ databases">
        <title>A chromosome-level genome assembly of Lolium multiflorum.</title>
        <authorList>
            <person name="Chen Y."/>
            <person name="Copetti D."/>
            <person name="Kolliker R."/>
            <person name="Studer B."/>
        </authorList>
    </citation>
    <scope>NUCLEOTIDE SEQUENCE</scope>
    <source>
        <strain evidence="3">02402/16</strain>
        <tissue evidence="3">Leaf</tissue>
    </source>
</reference>
<dbReference type="Gene3D" id="3.30.710.10">
    <property type="entry name" value="Potassium Channel Kv1.1, Chain A"/>
    <property type="match status" value="1"/>
</dbReference>
<dbReference type="Proteomes" id="UP001231189">
    <property type="component" value="Unassembled WGS sequence"/>
</dbReference>